<keyword evidence="2" id="KW-0677">Repeat</keyword>
<dbReference type="STRING" id="946362.F2UHZ6"/>
<dbReference type="SUPFAM" id="SSF50978">
    <property type="entry name" value="WD40 repeat-like"/>
    <property type="match status" value="1"/>
</dbReference>
<evidence type="ECO:0000256" key="2">
    <source>
        <dbReference type="ARBA" id="ARBA00022737"/>
    </source>
</evidence>
<dbReference type="OrthoDB" id="190105at2759"/>
<dbReference type="InterPro" id="IPR001680">
    <property type="entry name" value="WD40_rpt"/>
</dbReference>
<dbReference type="RefSeq" id="XP_004991117.1">
    <property type="nucleotide sequence ID" value="XM_004991060.1"/>
</dbReference>
<dbReference type="InterPro" id="IPR036322">
    <property type="entry name" value="WD40_repeat_dom_sf"/>
</dbReference>
<keyword evidence="1 3" id="KW-0853">WD repeat</keyword>
<feature type="compositionally biased region" description="Low complexity" evidence="4">
    <location>
        <begin position="14"/>
        <end position="26"/>
    </location>
</feature>
<dbReference type="SMART" id="SM00256">
    <property type="entry name" value="FBOX"/>
    <property type="match status" value="1"/>
</dbReference>
<dbReference type="GO" id="GO:0043161">
    <property type="term" value="P:proteasome-mediated ubiquitin-dependent protein catabolic process"/>
    <property type="evidence" value="ECO:0007669"/>
    <property type="project" value="TreeGrafter"/>
</dbReference>
<dbReference type="InterPro" id="IPR015943">
    <property type="entry name" value="WD40/YVTN_repeat-like_dom_sf"/>
</dbReference>
<evidence type="ECO:0000313" key="7">
    <source>
        <dbReference type="Proteomes" id="UP000007799"/>
    </source>
</evidence>
<dbReference type="GO" id="GO:0043130">
    <property type="term" value="F:ubiquitin binding"/>
    <property type="evidence" value="ECO:0007669"/>
    <property type="project" value="TreeGrafter"/>
</dbReference>
<feature type="domain" description="F-box" evidence="5">
    <location>
        <begin position="120"/>
        <end position="166"/>
    </location>
</feature>
<dbReference type="Pfam" id="PF00400">
    <property type="entry name" value="WD40"/>
    <property type="match status" value="3"/>
</dbReference>
<evidence type="ECO:0000259" key="5">
    <source>
        <dbReference type="PROSITE" id="PS50181"/>
    </source>
</evidence>
<protein>
    <recommendedName>
        <fullName evidence="5">F-box domain-containing protein</fullName>
    </recommendedName>
</protein>
<feature type="repeat" description="WD" evidence="3">
    <location>
        <begin position="261"/>
        <end position="300"/>
    </location>
</feature>
<dbReference type="PROSITE" id="PS00678">
    <property type="entry name" value="WD_REPEATS_1"/>
    <property type="match status" value="2"/>
</dbReference>
<dbReference type="PROSITE" id="PS50082">
    <property type="entry name" value="WD_REPEATS_2"/>
    <property type="match status" value="2"/>
</dbReference>
<evidence type="ECO:0000256" key="1">
    <source>
        <dbReference type="ARBA" id="ARBA00022574"/>
    </source>
</evidence>
<dbReference type="GeneID" id="16071679"/>
<dbReference type="InterPro" id="IPR001810">
    <property type="entry name" value="F-box_dom"/>
</dbReference>
<feature type="region of interest" description="Disordered" evidence="4">
    <location>
        <begin position="1"/>
        <end position="62"/>
    </location>
</feature>
<dbReference type="AlphaFoldDB" id="F2UHZ6"/>
<feature type="compositionally biased region" description="Acidic residues" evidence="4">
    <location>
        <begin position="1"/>
        <end position="12"/>
    </location>
</feature>
<dbReference type="GO" id="GO:0005737">
    <property type="term" value="C:cytoplasm"/>
    <property type="evidence" value="ECO:0007669"/>
    <property type="project" value="TreeGrafter"/>
</dbReference>
<gene>
    <name evidence="6" type="ORF">PTSG_08097</name>
</gene>
<dbReference type="Proteomes" id="UP000007799">
    <property type="component" value="Unassembled WGS sequence"/>
</dbReference>
<organism evidence="7">
    <name type="scientific">Salpingoeca rosetta (strain ATCC 50818 / BSB-021)</name>
    <dbReference type="NCBI Taxonomy" id="946362"/>
    <lineage>
        <taxon>Eukaryota</taxon>
        <taxon>Choanoflagellata</taxon>
        <taxon>Craspedida</taxon>
        <taxon>Salpingoecidae</taxon>
        <taxon>Salpingoeca</taxon>
    </lineage>
</organism>
<feature type="repeat" description="WD" evidence="3">
    <location>
        <begin position="301"/>
        <end position="340"/>
    </location>
</feature>
<keyword evidence="7" id="KW-1185">Reference proteome</keyword>
<dbReference type="Pfam" id="PF12937">
    <property type="entry name" value="F-box-like"/>
    <property type="match status" value="1"/>
</dbReference>
<name>F2UHZ6_SALR5</name>
<dbReference type="Gene3D" id="2.130.10.10">
    <property type="entry name" value="YVTN repeat-like/Quinoprotein amine dehydrogenase"/>
    <property type="match status" value="1"/>
</dbReference>
<feature type="compositionally biased region" description="Basic and acidic residues" evidence="4">
    <location>
        <begin position="34"/>
        <end position="44"/>
    </location>
</feature>
<evidence type="ECO:0000313" key="6">
    <source>
        <dbReference type="EMBL" id="EGD76745.1"/>
    </source>
</evidence>
<accession>F2UHZ6</accession>
<dbReference type="PROSITE" id="PS50294">
    <property type="entry name" value="WD_REPEATS_REGION"/>
    <property type="match status" value="2"/>
</dbReference>
<proteinExistence type="predicted"/>
<dbReference type="InterPro" id="IPR036047">
    <property type="entry name" value="F-box-like_dom_sf"/>
</dbReference>
<dbReference type="EMBL" id="GL832975">
    <property type="protein sequence ID" value="EGD76745.1"/>
    <property type="molecule type" value="Genomic_DNA"/>
</dbReference>
<dbReference type="InterPro" id="IPR019775">
    <property type="entry name" value="WD40_repeat_CS"/>
</dbReference>
<sequence>MMDEREDVEDGTEAAAMNASSGSSSSHSHHHAHVFSERHQRGATDDQEEEGHTSVVSTSPTAMVQAALPEDVDSWVHEFMRWTSERQSQAADALIAAIQQRDGEGGLRLLYRRVHSFLHVDFLAMLPEELAINVLRFLDTRSVCTCAMVSKRWRRVVNLDRVWKPRVLQDFNPHTLEVLINRTKHILPHRLTWKQMYELRYRCETQWQSPTVATQPRHTFRGHTGVVTCLISVGDDRVLSGDTNGALHVTCLRTQRLVGQLQGHSQGVWCLDVDGTTAVSGSCDRTVRVWDLERLQCLHVLRGHTSTVRCVAITDGLVFSGARDAAVRVWDVATGNCLHTLVEHTDSVR</sequence>
<dbReference type="InParanoid" id="F2UHZ6"/>
<dbReference type="KEGG" id="sre:PTSG_08097"/>
<dbReference type="PANTHER" id="PTHR19849:SF1">
    <property type="entry name" value="F-BOX_WD REPEAT-CONTAINING PROTEIN 7"/>
    <property type="match status" value="1"/>
</dbReference>
<dbReference type="GO" id="GO:0005634">
    <property type="term" value="C:nucleus"/>
    <property type="evidence" value="ECO:0007669"/>
    <property type="project" value="TreeGrafter"/>
</dbReference>
<reference evidence="6" key="1">
    <citation type="submission" date="2009-08" db="EMBL/GenBank/DDBJ databases">
        <title>Annotation of Salpingoeca rosetta.</title>
        <authorList>
            <consortium name="The Broad Institute Genome Sequencing Platform"/>
            <person name="Russ C."/>
            <person name="Cuomo C."/>
            <person name="Burger G."/>
            <person name="Gray M.W."/>
            <person name="Holland P.W.H."/>
            <person name="King N."/>
            <person name="Lang F.B.F."/>
            <person name="Roger A.J."/>
            <person name="Ruiz-Trillo I."/>
            <person name="Young S.K."/>
            <person name="Zeng Q."/>
            <person name="Gargeya S."/>
            <person name="Alvarado L."/>
            <person name="Berlin A."/>
            <person name="Chapman S.B."/>
            <person name="Chen Z."/>
            <person name="Freedman E."/>
            <person name="Gellesch M."/>
            <person name="Goldberg J."/>
            <person name="Griggs A."/>
            <person name="Gujja S."/>
            <person name="Heilman E."/>
            <person name="Heiman D."/>
            <person name="Howarth C."/>
            <person name="Mehta T."/>
            <person name="Neiman D."/>
            <person name="Pearson M."/>
            <person name="Roberts A."/>
            <person name="Saif S."/>
            <person name="Shea T."/>
            <person name="Shenoy N."/>
            <person name="Sisk P."/>
            <person name="Stolte C."/>
            <person name="Sykes S."/>
            <person name="White J."/>
            <person name="Yandava C."/>
            <person name="Haas B."/>
            <person name="Nusbaum C."/>
            <person name="Birren B."/>
        </authorList>
    </citation>
    <scope>NUCLEOTIDE SEQUENCE [LARGE SCALE GENOMIC DNA]</scope>
    <source>
        <strain evidence="6">ATCC 50818</strain>
    </source>
</reference>
<evidence type="ECO:0000256" key="3">
    <source>
        <dbReference type="PROSITE-ProRule" id="PRU00221"/>
    </source>
</evidence>
<evidence type="ECO:0000256" key="4">
    <source>
        <dbReference type="SAM" id="MobiDB-lite"/>
    </source>
</evidence>
<dbReference type="PANTHER" id="PTHR19849">
    <property type="entry name" value="PHOSPHOLIPASE A-2-ACTIVATING PROTEIN"/>
    <property type="match status" value="1"/>
</dbReference>
<dbReference type="eggNOG" id="KOG0274">
    <property type="taxonomic scope" value="Eukaryota"/>
</dbReference>
<dbReference type="SUPFAM" id="SSF81383">
    <property type="entry name" value="F-box domain"/>
    <property type="match status" value="1"/>
</dbReference>
<dbReference type="GO" id="GO:0010992">
    <property type="term" value="P:ubiquitin recycling"/>
    <property type="evidence" value="ECO:0007669"/>
    <property type="project" value="TreeGrafter"/>
</dbReference>
<dbReference type="PROSITE" id="PS50181">
    <property type="entry name" value="FBOX"/>
    <property type="match status" value="1"/>
</dbReference>
<dbReference type="SMART" id="SM00320">
    <property type="entry name" value="WD40"/>
    <property type="match status" value="3"/>
</dbReference>
<dbReference type="Gene3D" id="1.20.1280.50">
    <property type="match status" value="1"/>
</dbReference>